<dbReference type="AlphaFoldDB" id="A0A914QL83"/>
<reference evidence="4" key="1">
    <citation type="submission" date="2022-11" db="UniProtKB">
        <authorList>
            <consortium name="WormBaseParasite"/>
        </authorList>
    </citation>
    <scope>IDENTIFICATION</scope>
</reference>
<feature type="region of interest" description="Disordered" evidence="1">
    <location>
        <begin position="86"/>
        <end position="119"/>
    </location>
</feature>
<evidence type="ECO:0000256" key="2">
    <source>
        <dbReference type="SAM" id="Phobius"/>
    </source>
</evidence>
<keyword evidence="2" id="KW-1133">Transmembrane helix</keyword>
<evidence type="ECO:0000313" key="4">
    <source>
        <dbReference type="WBParaSite" id="PDA_v2.g30475.t1"/>
    </source>
</evidence>
<keyword evidence="2" id="KW-0812">Transmembrane</keyword>
<dbReference type="Proteomes" id="UP000887578">
    <property type="component" value="Unplaced"/>
</dbReference>
<keyword evidence="3" id="KW-1185">Reference proteome</keyword>
<feature type="compositionally biased region" description="Polar residues" evidence="1">
    <location>
        <begin position="137"/>
        <end position="152"/>
    </location>
</feature>
<protein>
    <submittedName>
        <fullName evidence="4">Uncharacterized protein</fullName>
    </submittedName>
</protein>
<feature type="compositionally biased region" description="Low complexity" evidence="1">
    <location>
        <begin position="88"/>
        <end position="101"/>
    </location>
</feature>
<organism evidence="3 4">
    <name type="scientific">Panagrolaimus davidi</name>
    <dbReference type="NCBI Taxonomy" id="227884"/>
    <lineage>
        <taxon>Eukaryota</taxon>
        <taxon>Metazoa</taxon>
        <taxon>Ecdysozoa</taxon>
        <taxon>Nematoda</taxon>
        <taxon>Chromadorea</taxon>
        <taxon>Rhabditida</taxon>
        <taxon>Tylenchina</taxon>
        <taxon>Panagrolaimomorpha</taxon>
        <taxon>Panagrolaimoidea</taxon>
        <taxon>Panagrolaimidae</taxon>
        <taxon>Panagrolaimus</taxon>
    </lineage>
</organism>
<sequence>MNETFPSSNDTASNVSTILNGLFDTPKTRAGIFSTTLKAILTSTLPNLVTTEGPSFIAEYGLLLLIIAGIIIVILLMILCICCATRPSSSSSGSRQSVLPTRIPPRPPTETTVHEKESTIFTNKKGEPIIKIKKVTSTHSTSSGKSNHSMQSRGKLLPSKRHHRSQKHHQQHQNSAFSDAHMDPVYAPTVYAPPKKSSQRKHKTAARQEHSQY</sequence>
<evidence type="ECO:0000313" key="3">
    <source>
        <dbReference type="Proteomes" id="UP000887578"/>
    </source>
</evidence>
<keyword evidence="2" id="KW-0472">Membrane</keyword>
<proteinExistence type="predicted"/>
<name>A0A914QL83_9BILA</name>
<feature type="compositionally biased region" description="Basic residues" evidence="1">
    <location>
        <begin position="158"/>
        <end position="171"/>
    </location>
</feature>
<evidence type="ECO:0000256" key="1">
    <source>
        <dbReference type="SAM" id="MobiDB-lite"/>
    </source>
</evidence>
<feature type="region of interest" description="Disordered" evidence="1">
    <location>
        <begin position="131"/>
        <end position="213"/>
    </location>
</feature>
<feature type="transmembrane region" description="Helical" evidence="2">
    <location>
        <begin position="60"/>
        <end position="85"/>
    </location>
</feature>
<dbReference type="WBParaSite" id="PDA_v2.g30475.t1">
    <property type="protein sequence ID" value="PDA_v2.g30475.t1"/>
    <property type="gene ID" value="PDA_v2.g30475"/>
</dbReference>
<accession>A0A914QL83</accession>